<evidence type="ECO:0000313" key="1">
    <source>
        <dbReference type="EMBL" id="AZG12094.1"/>
    </source>
</evidence>
<dbReference type="AlphaFoldDB" id="A0A3G8GVG2"/>
<dbReference type="EMBL" id="CP033968">
    <property type="protein sequence ID" value="AZG12094.1"/>
    <property type="molecule type" value="Genomic_DNA"/>
</dbReference>
<accession>A0A3G8GVG2</accession>
<protein>
    <submittedName>
        <fullName evidence="1">Uncharacterized protein</fullName>
    </submittedName>
</protein>
<dbReference type="Proteomes" id="UP000270411">
    <property type="component" value="Plasmid unnamed1"/>
</dbReference>
<evidence type="ECO:0000313" key="2">
    <source>
        <dbReference type="Proteomes" id="UP000270411"/>
    </source>
</evidence>
<keyword evidence="1" id="KW-0614">Plasmid</keyword>
<reference evidence="2" key="1">
    <citation type="submission" date="2018-11" db="EMBL/GenBank/DDBJ databases">
        <title>FDA dAtabase for Regulatory Grade micrObial Sequences (FDA-ARGOS): Supporting development and validation of Infectious Disease Dx tests.</title>
        <authorList>
            <person name="Goldberg B."/>
            <person name="Campos J."/>
            <person name="Tallon L."/>
            <person name="Sadzewicz L."/>
            <person name="Zhao X."/>
            <person name="Vavikolanu K."/>
            <person name="Mehta A."/>
            <person name="Aluvathingal J."/>
            <person name="Nadendla S."/>
            <person name="Geyer C."/>
            <person name="Nandy P."/>
            <person name="Yan Y."/>
            <person name="Sichtig H."/>
        </authorList>
    </citation>
    <scope>NUCLEOTIDE SEQUENCE [LARGE SCALE GENOMIC DNA]</scope>
    <source>
        <strain evidence="2">FDAARGOS_614</strain>
        <plasmid evidence="2">unnamed1</plasmid>
    </source>
</reference>
<sequence>MATQCLDDVAAAGEPTGRSEQYLVGWRFGDWFLQQGGDPDGRPSELWSAEKASGFLDRLALEAEVPKSGAAASAAPAERGWEDAEVSAFEVRTSAQGDTVWVNWADGNCIARFSKRFGIDVHASGEAQMAGAPQCLYCTHGAAGPEQWRTFQQKVREHHGIDVPNDAIAFAGE</sequence>
<organism evidence="1 2">
    <name type="scientific">Cupriavidus pauculus</name>
    <dbReference type="NCBI Taxonomy" id="82633"/>
    <lineage>
        <taxon>Bacteria</taxon>
        <taxon>Pseudomonadati</taxon>
        <taxon>Pseudomonadota</taxon>
        <taxon>Betaproteobacteria</taxon>
        <taxon>Burkholderiales</taxon>
        <taxon>Burkholderiaceae</taxon>
        <taxon>Cupriavidus</taxon>
    </lineage>
</organism>
<geneLocation type="plasmid" evidence="1">
    <name>unnamed1</name>
</geneLocation>
<dbReference type="KEGG" id="cpau:EHF44_01035"/>
<dbReference type="OrthoDB" id="8480953at2"/>
<gene>
    <name evidence="1" type="ORF">EHF44_01035</name>
</gene>
<name>A0A3G8GVG2_9BURK</name>
<proteinExistence type="predicted"/>
<dbReference type="RefSeq" id="WP_017512889.1">
    <property type="nucleotide sequence ID" value="NZ_CP033968.1"/>
</dbReference>